<dbReference type="SUPFAM" id="SSF56112">
    <property type="entry name" value="Protein kinase-like (PK-like)"/>
    <property type="match status" value="1"/>
</dbReference>
<evidence type="ECO:0000256" key="4">
    <source>
        <dbReference type="ARBA" id="ARBA00022777"/>
    </source>
</evidence>
<accession>L2GYX5</accession>
<dbReference type="Pfam" id="PF00069">
    <property type="entry name" value="Pkinase"/>
    <property type="match status" value="1"/>
</dbReference>
<dbReference type="PANTHER" id="PTHR24345">
    <property type="entry name" value="SERINE/THREONINE-PROTEIN KINASE PLK"/>
    <property type="match status" value="1"/>
</dbReference>
<protein>
    <submittedName>
        <fullName evidence="7">PLK protein kinase</fullName>
    </submittedName>
</protein>
<dbReference type="EMBL" id="GL877405">
    <property type="protein sequence ID" value="ELA48300.1"/>
    <property type="molecule type" value="Genomic_DNA"/>
</dbReference>
<dbReference type="PROSITE" id="PS50011">
    <property type="entry name" value="PROTEIN_KINASE_DOM"/>
    <property type="match status" value="1"/>
</dbReference>
<dbReference type="SMART" id="SM00220">
    <property type="entry name" value="S_TKc"/>
    <property type="match status" value="1"/>
</dbReference>
<dbReference type="GO" id="GO:0005524">
    <property type="term" value="F:ATP binding"/>
    <property type="evidence" value="ECO:0007669"/>
    <property type="project" value="UniProtKB-KW"/>
</dbReference>
<evidence type="ECO:0000256" key="5">
    <source>
        <dbReference type="ARBA" id="ARBA00022840"/>
    </source>
</evidence>
<dbReference type="InterPro" id="IPR008271">
    <property type="entry name" value="Ser/Thr_kinase_AS"/>
</dbReference>
<dbReference type="FunFam" id="1.10.510.10:FF:000571">
    <property type="entry name" value="Maternal embryonic leucine zipper kinase"/>
    <property type="match status" value="1"/>
</dbReference>
<keyword evidence="3" id="KW-0547">Nucleotide-binding</keyword>
<keyword evidence="4 7" id="KW-0418">Kinase</keyword>
<gene>
    <name evidence="7" type="ORF">VCUG_00136</name>
</gene>
<evidence type="ECO:0000313" key="8">
    <source>
        <dbReference type="Proteomes" id="UP000011081"/>
    </source>
</evidence>
<dbReference type="InterPro" id="IPR000719">
    <property type="entry name" value="Prot_kinase_dom"/>
</dbReference>
<dbReference type="Gene3D" id="1.10.510.10">
    <property type="entry name" value="Transferase(Phosphotransferase) domain 1"/>
    <property type="match status" value="1"/>
</dbReference>
<dbReference type="OrthoDB" id="408964at2759"/>
<evidence type="ECO:0000259" key="6">
    <source>
        <dbReference type="PROSITE" id="PS50011"/>
    </source>
</evidence>
<dbReference type="VEuPathDB" id="MicrosporidiaDB:VCUG_00136"/>
<dbReference type="InParanoid" id="L2GYX5"/>
<sequence>MSKRIEYFLPLHSTITDPSTNKPYTITKFLGKGAFAQCYATKDNLCLKILKRSELTSDRLREKLSTEICIQRSVSHPNIVKLHSTFSTDEHIVLVMELCDSTLSDLLKQNKRIRESHTRTFLRQTVNAMAYLHSVNVVHRDLKLSNILLKNFTVKIADFGLCALINNKNKRTTVCGTPNYIAPEIINKIAYSFECDLWSLGVMVYTMLVGTPPFQKKTAKEIYNTIKRNEYKIPENTLISEEAKDLIQRLLITDPDKRLSLKEIEQHPFFNKKESLISTVLNNLRDNTITLINGEQQPNHASHQSQHASEVADTVTFCIYLSKLNGLGYKMRSNRHGIYFCNGDSAIRKSVNTFVFITASIENNKKVLRKEEHTADSIPERYKAYHERLVYFIRNFYPSEQIAEYQFTFVVRVRRTKSGYLMGLWNNSLVFSVGNGIVVVWEGRCLECINCEYGSVKDKLIEALE</sequence>
<keyword evidence="1" id="KW-0723">Serine/threonine-protein kinase</keyword>
<dbReference type="GeneID" id="19878027"/>
<dbReference type="PROSITE" id="PS00108">
    <property type="entry name" value="PROTEIN_KINASE_ST"/>
    <property type="match status" value="1"/>
</dbReference>
<dbReference type="OMA" id="GAFAQCY"/>
<evidence type="ECO:0000313" key="7">
    <source>
        <dbReference type="EMBL" id="ELA48300.1"/>
    </source>
</evidence>
<keyword evidence="5" id="KW-0067">ATP-binding</keyword>
<name>L2GYX5_VAVCU</name>
<dbReference type="Proteomes" id="UP000011081">
    <property type="component" value="Unassembled WGS sequence"/>
</dbReference>
<dbReference type="STRING" id="948595.L2GYX5"/>
<dbReference type="Gene3D" id="3.30.200.20">
    <property type="entry name" value="Phosphorylase Kinase, domain 1"/>
    <property type="match status" value="1"/>
</dbReference>
<evidence type="ECO:0000256" key="1">
    <source>
        <dbReference type="ARBA" id="ARBA00022527"/>
    </source>
</evidence>
<dbReference type="RefSeq" id="XP_008073160.1">
    <property type="nucleotide sequence ID" value="XM_008074969.1"/>
</dbReference>
<keyword evidence="8" id="KW-1185">Reference proteome</keyword>
<keyword evidence="2" id="KW-0808">Transferase</keyword>
<dbReference type="GO" id="GO:0004674">
    <property type="term" value="F:protein serine/threonine kinase activity"/>
    <property type="evidence" value="ECO:0007669"/>
    <property type="project" value="UniProtKB-KW"/>
</dbReference>
<dbReference type="GO" id="GO:0005634">
    <property type="term" value="C:nucleus"/>
    <property type="evidence" value="ECO:0007669"/>
    <property type="project" value="TreeGrafter"/>
</dbReference>
<dbReference type="PANTHER" id="PTHR24345:SF0">
    <property type="entry name" value="CELL CYCLE SERINE_THREONINE-PROTEIN KINASE CDC5_MSD2"/>
    <property type="match status" value="1"/>
</dbReference>
<evidence type="ECO:0000256" key="2">
    <source>
        <dbReference type="ARBA" id="ARBA00022679"/>
    </source>
</evidence>
<organism evidence="7 8">
    <name type="scientific">Vavraia culicis (isolate floridensis)</name>
    <name type="common">Microsporidian parasite</name>
    <dbReference type="NCBI Taxonomy" id="948595"/>
    <lineage>
        <taxon>Eukaryota</taxon>
        <taxon>Fungi</taxon>
        <taxon>Fungi incertae sedis</taxon>
        <taxon>Microsporidia</taxon>
        <taxon>Pleistophoridae</taxon>
        <taxon>Vavraia</taxon>
    </lineage>
</organism>
<evidence type="ECO:0000256" key="3">
    <source>
        <dbReference type="ARBA" id="ARBA00022741"/>
    </source>
</evidence>
<dbReference type="FunFam" id="3.30.200.20:FF:000042">
    <property type="entry name" value="Aurora kinase A"/>
    <property type="match status" value="1"/>
</dbReference>
<reference evidence="8" key="1">
    <citation type="submission" date="2011-03" db="EMBL/GenBank/DDBJ databases">
        <title>The genome sequence of Vavraia culicis strain floridensis.</title>
        <authorList>
            <consortium name="The Broad Institute Genome Sequencing Platform"/>
            <person name="Cuomo C."/>
            <person name="Becnel J."/>
            <person name="Sanscrainte N."/>
            <person name="Young S.K."/>
            <person name="Zeng Q."/>
            <person name="Gargeya S."/>
            <person name="Fitzgerald M."/>
            <person name="Haas B."/>
            <person name="Abouelleil A."/>
            <person name="Alvarado L."/>
            <person name="Arachchi H.M."/>
            <person name="Berlin A."/>
            <person name="Chapman S.B."/>
            <person name="Gearin G."/>
            <person name="Goldberg J."/>
            <person name="Griggs A."/>
            <person name="Gujja S."/>
            <person name="Hansen M."/>
            <person name="Heiman D."/>
            <person name="Howarth C."/>
            <person name="Larimer J."/>
            <person name="Lui A."/>
            <person name="MacDonald P.J.P."/>
            <person name="McCowen C."/>
            <person name="Montmayeur A."/>
            <person name="Murphy C."/>
            <person name="Neiman D."/>
            <person name="Pearson M."/>
            <person name="Priest M."/>
            <person name="Roberts A."/>
            <person name="Saif S."/>
            <person name="Shea T."/>
            <person name="Sisk P."/>
            <person name="Stolte C."/>
            <person name="Sykes S."/>
            <person name="Wortman J."/>
            <person name="Nusbaum C."/>
            <person name="Birren B."/>
        </authorList>
    </citation>
    <scope>NUCLEOTIDE SEQUENCE [LARGE SCALE GENOMIC DNA]</scope>
    <source>
        <strain evidence="8">floridensis</strain>
    </source>
</reference>
<dbReference type="InterPro" id="IPR011009">
    <property type="entry name" value="Kinase-like_dom_sf"/>
</dbReference>
<feature type="domain" description="Protein kinase" evidence="6">
    <location>
        <begin position="24"/>
        <end position="270"/>
    </location>
</feature>
<proteinExistence type="predicted"/>
<dbReference type="AlphaFoldDB" id="L2GYX5"/>
<dbReference type="HOGENOM" id="CLU_000288_46_1_1"/>